<evidence type="ECO:0000313" key="2">
    <source>
        <dbReference type="Proteomes" id="UP000325797"/>
    </source>
</evidence>
<dbReference type="Proteomes" id="UP000325797">
    <property type="component" value="Chromosome"/>
</dbReference>
<proteinExistence type="predicted"/>
<evidence type="ECO:0000313" key="1">
    <source>
        <dbReference type="EMBL" id="QEX21427.1"/>
    </source>
</evidence>
<name>A0A5J6MWD9_9PROT</name>
<accession>A0A5J6MWD9</accession>
<reference evidence="1 2" key="1">
    <citation type="submission" date="2019-08" db="EMBL/GenBank/DDBJ databases">
        <title>Hyperibacter terrae gen. nov., sp. nov. and Hyperibacter viscosus sp. nov., two new members in the family Rhodospirillaceae isolated from the rhizosphere of Hypericum perforatum.</title>
        <authorList>
            <person name="Noviana Z."/>
        </authorList>
    </citation>
    <scope>NUCLEOTIDE SEQUENCE [LARGE SCALE GENOMIC DNA]</scope>
    <source>
        <strain evidence="1 2">R5959</strain>
    </source>
</reference>
<organism evidence="1 2">
    <name type="scientific">Hypericibacter adhaerens</name>
    <dbReference type="NCBI Taxonomy" id="2602016"/>
    <lineage>
        <taxon>Bacteria</taxon>
        <taxon>Pseudomonadati</taxon>
        <taxon>Pseudomonadota</taxon>
        <taxon>Alphaproteobacteria</taxon>
        <taxon>Rhodospirillales</taxon>
        <taxon>Dongiaceae</taxon>
        <taxon>Hypericibacter</taxon>
    </lineage>
</organism>
<sequence>MVEAVTSLVFMEASFVRVNRMVAEDAAEDERHRFRRRVTFARRCRYRFPPPGGGALVSRKCEWEKKRSGPCERPRSGAGTDGF</sequence>
<dbReference type="AlphaFoldDB" id="A0A5J6MWD9"/>
<dbReference type="KEGG" id="hadh:FRZ61_13520"/>
<keyword evidence="2" id="KW-1185">Reference proteome</keyword>
<gene>
    <name evidence="1" type="ORF">FRZ61_13520</name>
</gene>
<dbReference type="EMBL" id="CP042582">
    <property type="protein sequence ID" value="QEX21427.1"/>
    <property type="molecule type" value="Genomic_DNA"/>
</dbReference>
<protein>
    <submittedName>
        <fullName evidence="1">Uncharacterized protein</fullName>
    </submittedName>
</protein>